<reference evidence="1 2" key="1">
    <citation type="submission" date="2019-03" db="EMBL/GenBank/DDBJ databases">
        <title>Genomic Encyclopedia of Archaeal and Bacterial Type Strains, Phase II (KMG-II): from individual species to whole genera.</title>
        <authorList>
            <person name="Goeker M."/>
        </authorList>
    </citation>
    <scope>NUCLEOTIDE SEQUENCE [LARGE SCALE GENOMIC DNA]</scope>
    <source>
        <strain evidence="1 2">DSM 28353</strain>
    </source>
</reference>
<organism evidence="1 2">
    <name type="scientific">Sphingobacterium yanglingense</name>
    <dbReference type="NCBI Taxonomy" id="1437280"/>
    <lineage>
        <taxon>Bacteria</taxon>
        <taxon>Pseudomonadati</taxon>
        <taxon>Bacteroidota</taxon>
        <taxon>Sphingobacteriia</taxon>
        <taxon>Sphingobacteriales</taxon>
        <taxon>Sphingobacteriaceae</taxon>
        <taxon>Sphingobacterium</taxon>
    </lineage>
</organism>
<dbReference type="EMBL" id="SNYV01000015">
    <property type="protein sequence ID" value="TDQ76634.1"/>
    <property type="molecule type" value="Genomic_DNA"/>
</dbReference>
<evidence type="ECO:0000313" key="2">
    <source>
        <dbReference type="Proteomes" id="UP000295292"/>
    </source>
</evidence>
<name>A0A4V3DDH4_9SPHI</name>
<dbReference type="Gene3D" id="3.40.50.2000">
    <property type="entry name" value="Glycogen Phosphorylase B"/>
    <property type="match status" value="1"/>
</dbReference>
<evidence type="ECO:0000313" key="1">
    <source>
        <dbReference type="EMBL" id="TDQ76634.1"/>
    </source>
</evidence>
<protein>
    <recommendedName>
        <fullName evidence="3">Glycosyltransferase involved in cell wall biosynthesis</fullName>
    </recommendedName>
</protein>
<comment type="caution">
    <text evidence="1">The sequence shown here is derived from an EMBL/GenBank/DDBJ whole genome shotgun (WGS) entry which is preliminary data.</text>
</comment>
<evidence type="ECO:0008006" key="3">
    <source>
        <dbReference type="Google" id="ProtNLM"/>
    </source>
</evidence>
<dbReference type="OrthoDB" id="3251881at2"/>
<accession>A0A4V3DDH4</accession>
<dbReference type="RefSeq" id="WP_133585436.1">
    <property type="nucleotide sequence ID" value="NZ_SNYV01000015.1"/>
</dbReference>
<dbReference type="SUPFAM" id="SSF53756">
    <property type="entry name" value="UDP-Glycosyltransferase/glycogen phosphorylase"/>
    <property type="match status" value="1"/>
</dbReference>
<dbReference type="Proteomes" id="UP000295292">
    <property type="component" value="Unassembled WGS sequence"/>
</dbReference>
<gene>
    <name evidence="1" type="ORF">CLV99_3227</name>
</gene>
<dbReference type="AlphaFoldDB" id="A0A4V3DDH4"/>
<keyword evidence="2" id="KW-1185">Reference proteome</keyword>
<proteinExistence type="predicted"/>
<sequence length="332" mass="38896">MSKKKILLAAPNSFNIYQPIAKNLEFLGYEVTHIEDHGYGFKYSSLGQRLRSFFKKVVFNDKEYKTKLKLRYNYTRQSKIIADAAPFDIALVFRADFFDRELVKEIQASAEQSISFHFDGVGRDPVILDYVQYFDRFYVFDKEDLVKYPSYGLLYSPNFYFDYPEKSDPETVYDVYYVSSFQTSRVDHLLSLYKQLVGYYSKVKFVVIPGRVNEKDIPEFIHQNMEIQSHHVSFEEQLAYVRNAKVIIDLVLSDHNGYSFRIIEGIKYGKKVITTNATVVDADFYHPNNFFIWTLETADKLADFLETPYHPLSAEVRSKYGFSAWLDAKLLD</sequence>